<dbReference type="InterPro" id="IPR050585">
    <property type="entry name" value="Xaa-Pro_dipeptidyl-ppase/CocE"/>
</dbReference>
<protein>
    <submittedName>
        <fullName evidence="4">Unannotated protein</fullName>
    </submittedName>
</protein>
<name>A0A6J6UZF6_9ZZZZ</name>
<dbReference type="InterPro" id="IPR029058">
    <property type="entry name" value="AB_hydrolase_fold"/>
</dbReference>
<evidence type="ECO:0000313" key="3">
    <source>
        <dbReference type="EMBL" id="CAB4695624.1"/>
    </source>
</evidence>
<dbReference type="NCBIfam" id="TIGR00976">
    <property type="entry name" value="CocE_NonD"/>
    <property type="match status" value="1"/>
</dbReference>
<dbReference type="GO" id="GO:0008239">
    <property type="term" value="F:dipeptidyl-peptidase activity"/>
    <property type="evidence" value="ECO:0007669"/>
    <property type="project" value="InterPro"/>
</dbReference>
<dbReference type="Gene3D" id="1.10.3020.10">
    <property type="entry name" value="alpha-amino acid ester hydrolase ( Helical cap domain)"/>
    <property type="match status" value="1"/>
</dbReference>
<dbReference type="Gene3D" id="3.40.50.1820">
    <property type="entry name" value="alpha/beta hydrolase"/>
    <property type="match status" value="1"/>
</dbReference>
<dbReference type="Pfam" id="PF02129">
    <property type="entry name" value="Peptidase_S15"/>
    <property type="match status" value="1"/>
</dbReference>
<organism evidence="4">
    <name type="scientific">freshwater metagenome</name>
    <dbReference type="NCBI Taxonomy" id="449393"/>
    <lineage>
        <taxon>unclassified sequences</taxon>
        <taxon>metagenomes</taxon>
        <taxon>ecological metagenomes</taxon>
    </lineage>
</organism>
<accession>A0A6J6UZF6</accession>
<dbReference type="Gene3D" id="2.60.120.260">
    <property type="entry name" value="Galactose-binding domain-like"/>
    <property type="match status" value="1"/>
</dbReference>
<dbReference type="SMART" id="SM00939">
    <property type="entry name" value="PepX_C"/>
    <property type="match status" value="1"/>
</dbReference>
<dbReference type="PANTHER" id="PTHR43056:SF10">
    <property type="entry name" value="COCE_NOND FAMILY, PUTATIVE (AFU_ORTHOLOGUE AFUA_7G00600)-RELATED"/>
    <property type="match status" value="1"/>
</dbReference>
<keyword evidence="1" id="KW-0378">Hydrolase</keyword>
<dbReference type="Pfam" id="PF08530">
    <property type="entry name" value="PepX_C"/>
    <property type="match status" value="1"/>
</dbReference>
<dbReference type="PANTHER" id="PTHR43056">
    <property type="entry name" value="PEPTIDASE S9 PROLYL OLIGOPEPTIDASE"/>
    <property type="match status" value="1"/>
</dbReference>
<dbReference type="AlphaFoldDB" id="A0A6J6UZF6"/>
<evidence type="ECO:0000256" key="1">
    <source>
        <dbReference type="ARBA" id="ARBA00022801"/>
    </source>
</evidence>
<dbReference type="SUPFAM" id="SSF53474">
    <property type="entry name" value="alpha/beta-Hydrolases"/>
    <property type="match status" value="1"/>
</dbReference>
<gene>
    <name evidence="3" type="ORF">UFOPK2602_00276</name>
    <name evidence="4" type="ORF">UFOPK2806_01910</name>
    <name evidence="5" type="ORF">UFOPK3417_00499</name>
</gene>
<dbReference type="EMBL" id="CAFBLR010000030">
    <property type="protein sequence ID" value="CAB4866273.1"/>
    <property type="molecule type" value="Genomic_DNA"/>
</dbReference>
<feature type="domain" description="Xaa-Pro dipeptidyl-peptidase C-terminal" evidence="2">
    <location>
        <begin position="280"/>
        <end position="517"/>
    </location>
</feature>
<dbReference type="InterPro" id="IPR000383">
    <property type="entry name" value="Xaa-Pro-like_dom"/>
</dbReference>
<reference evidence="4" key="1">
    <citation type="submission" date="2020-05" db="EMBL/GenBank/DDBJ databases">
        <authorList>
            <person name="Chiriac C."/>
            <person name="Salcher M."/>
            <person name="Ghai R."/>
            <person name="Kavagutti S V."/>
        </authorList>
    </citation>
    <scope>NUCLEOTIDE SEQUENCE</scope>
</reference>
<dbReference type="InterPro" id="IPR008979">
    <property type="entry name" value="Galactose-bd-like_sf"/>
</dbReference>
<sequence length="527" mass="57208">MNIAHQVGLRATMADGTELVADAWLPSDGGRYPVLLQRLPYGRTVASSLVLPHPSWFARHGYAVVVQDCRGRGDSGGTFEPFVDEGADGAATIEWAAGLPFADGRVATYGFSYQGLNQLYAAARRPKGLCAIAPMMCARDPYEGWTYEGGTLRWPFACFWAAQLAGQDAHRPPVPYDTSMVPIIDALGADPPRWFQEWLAHPEDDGYWTARRPDLQAIEVPAFSVLGWFDDFSSGTAQLVGSLGAEAWFGPWSHMPWGTVHGGIEFGVDGSPSGLPAALLAFFDRAFGRSQAASKPPVRYFVINEGWREAEQWPPLAHTRRWSALSESGSALSRWGDGRLLEIIGEEDRVLGAPVPVVVEPHAPVPGGPIDYQDESAIHDRRDLACFDTEALGEDLVIAGSPTVRVVTRSDRPRHDLIATLCVVAPDLSARVVTSYAQRMSHGKQVGTERHWEITLRPIAVRVRAGSSIRLTLGGSRFPCYDLNAHTETQSAHSRREEQVVATIEILAAGIALPVVDTLPASGSAAD</sequence>
<dbReference type="InterPro" id="IPR013736">
    <property type="entry name" value="Xaa-Pro_dipept_C"/>
</dbReference>
<evidence type="ECO:0000313" key="4">
    <source>
        <dbReference type="EMBL" id="CAB4764139.1"/>
    </source>
</evidence>
<dbReference type="EMBL" id="CAEZYY010000032">
    <property type="protein sequence ID" value="CAB4764139.1"/>
    <property type="molecule type" value="Genomic_DNA"/>
</dbReference>
<evidence type="ECO:0000313" key="5">
    <source>
        <dbReference type="EMBL" id="CAB4866273.1"/>
    </source>
</evidence>
<proteinExistence type="predicted"/>
<dbReference type="InterPro" id="IPR005674">
    <property type="entry name" value="CocE/Ser_esterase"/>
</dbReference>
<evidence type="ECO:0000259" key="2">
    <source>
        <dbReference type="SMART" id="SM00939"/>
    </source>
</evidence>
<dbReference type="SUPFAM" id="SSF49785">
    <property type="entry name" value="Galactose-binding domain-like"/>
    <property type="match status" value="1"/>
</dbReference>
<dbReference type="EMBL" id="CAEZXX010000010">
    <property type="protein sequence ID" value="CAB4695624.1"/>
    <property type="molecule type" value="Genomic_DNA"/>
</dbReference>